<comment type="caution">
    <text evidence="2">The sequence shown here is derived from an EMBL/GenBank/DDBJ whole genome shotgun (WGS) entry which is preliminary data.</text>
</comment>
<organism evidence="2">
    <name type="scientific">viral metagenome</name>
    <dbReference type="NCBI Taxonomy" id="1070528"/>
    <lineage>
        <taxon>unclassified sequences</taxon>
        <taxon>metagenomes</taxon>
        <taxon>organismal metagenomes</taxon>
    </lineage>
</organism>
<dbReference type="AlphaFoldDB" id="A0A2V0RA03"/>
<feature type="region of interest" description="Disordered" evidence="1">
    <location>
        <begin position="227"/>
        <end position="270"/>
    </location>
</feature>
<sequence length="439" mass="46600">MSIVISERLDDGQTAVRRAIPVILIGSNDDGGPESPGNLAARMAQVALVTGAKAVGVVSDALNDERLVIYSGIRIGRTSTPSDDLLMKQAKVAEDTGYVQGALWNFVSNINTAYLGNYEASSDVIPPPVFVGGMNDIIDAHDIVHGDGGKTTWKSPGNWNLSEAMLDALEFGAAPMATITEAASFVGTKVTVTDLIDGANYKVTIEGAGEPYYVQRDYDRAMYGIIEPLSPSDRDETSLADSESLGTESDDESYESAFEAPAPGGTAPGVLRRSDLRDFMARAAETDVVDVAPVGQPGAQIPTRALHDESLLVQGLSVGQVIAALQMAEAMKVVAMIYEGQLPLARIQAYVEASDIGPTELYVAVDRIRDAVTDMESTAFANDGAPTQASTIFGMSLSIKLTALFGNEQGPVDVPTFWARLSENFLSQEMVKAAPDRDP</sequence>
<accession>A0A2V0RA03</accession>
<protein>
    <submittedName>
        <fullName evidence="2">Uncharacterized protein</fullName>
    </submittedName>
</protein>
<proteinExistence type="predicted"/>
<dbReference type="EMBL" id="BDQA01000455">
    <property type="protein sequence ID" value="GBH21927.1"/>
    <property type="molecule type" value="Genomic_RNA"/>
</dbReference>
<evidence type="ECO:0000313" key="2">
    <source>
        <dbReference type="EMBL" id="GBH21927.1"/>
    </source>
</evidence>
<name>A0A2V0RA03_9ZZZZ</name>
<reference evidence="2" key="1">
    <citation type="submission" date="2017-04" db="EMBL/GenBank/DDBJ databases">
        <title>Unveiling RNA virosphere associated with marine microorganisms.</title>
        <authorList>
            <person name="Urayama S."/>
            <person name="Takaki Y."/>
            <person name="Nishi S."/>
            <person name="Yoshida Y."/>
            <person name="Deguchi S."/>
            <person name="Takai K."/>
            <person name="Nunoura T."/>
        </authorList>
    </citation>
    <scope>NUCLEOTIDE SEQUENCE</scope>
</reference>
<evidence type="ECO:0000256" key="1">
    <source>
        <dbReference type="SAM" id="MobiDB-lite"/>
    </source>
</evidence>